<feature type="domain" description="Lipopolysaccharide assembly protein A" evidence="6">
    <location>
        <begin position="24"/>
        <end position="85"/>
    </location>
</feature>
<dbReference type="InterPro" id="IPR010445">
    <property type="entry name" value="LapA_dom"/>
</dbReference>
<dbReference type="GO" id="GO:0008653">
    <property type="term" value="P:lipopolysaccharide metabolic process"/>
    <property type="evidence" value="ECO:0007669"/>
    <property type="project" value="InterPro"/>
</dbReference>
<gene>
    <name evidence="5" type="primary">lapA</name>
    <name evidence="7" type="ORF">BKK54_01875</name>
</gene>
<keyword evidence="2 5" id="KW-0812">Transmembrane</keyword>
<keyword evidence="4 5" id="KW-0472">Membrane</keyword>
<evidence type="ECO:0000313" key="7">
    <source>
        <dbReference type="EMBL" id="OOF51749.1"/>
    </source>
</evidence>
<dbReference type="Proteomes" id="UP000188481">
    <property type="component" value="Unassembled WGS sequence"/>
</dbReference>
<dbReference type="Pfam" id="PF06305">
    <property type="entry name" value="LapA_dom"/>
    <property type="match status" value="1"/>
</dbReference>
<evidence type="ECO:0000256" key="3">
    <source>
        <dbReference type="ARBA" id="ARBA00022989"/>
    </source>
</evidence>
<dbReference type="RefSeq" id="WP_077540980.1">
    <property type="nucleotide sequence ID" value="NZ_MLHN01000003.1"/>
</dbReference>
<organism evidence="7 8">
    <name type="scientific">Rodentibacter genomosp. 1</name>
    <dbReference type="NCBI Taxonomy" id="1908264"/>
    <lineage>
        <taxon>Bacteria</taxon>
        <taxon>Pseudomonadati</taxon>
        <taxon>Pseudomonadota</taxon>
        <taxon>Gammaproteobacteria</taxon>
        <taxon>Pasteurellales</taxon>
        <taxon>Pasteurellaceae</taxon>
        <taxon>Rodentibacter</taxon>
    </lineage>
</organism>
<keyword evidence="5" id="KW-0997">Cell inner membrane</keyword>
<evidence type="ECO:0000256" key="4">
    <source>
        <dbReference type="ARBA" id="ARBA00023136"/>
    </source>
</evidence>
<evidence type="ECO:0000313" key="8">
    <source>
        <dbReference type="Proteomes" id="UP000188481"/>
    </source>
</evidence>
<dbReference type="STRING" id="1908264.BKK54_01875"/>
<dbReference type="InterPro" id="IPR032906">
    <property type="entry name" value="LapA"/>
</dbReference>
<protein>
    <recommendedName>
        <fullName evidence="5">Probable lipopolysaccharide assembly protein A</fullName>
    </recommendedName>
</protein>
<keyword evidence="8" id="KW-1185">Reference proteome</keyword>
<evidence type="ECO:0000256" key="5">
    <source>
        <dbReference type="HAMAP-Rule" id="MF_01948"/>
    </source>
</evidence>
<accession>A0A1V3J927</accession>
<evidence type="ECO:0000256" key="2">
    <source>
        <dbReference type="ARBA" id="ARBA00022692"/>
    </source>
</evidence>
<dbReference type="EMBL" id="MLHN01000003">
    <property type="protein sequence ID" value="OOF51749.1"/>
    <property type="molecule type" value="Genomic_DNA"/>
</dbReference>
<reference evidence="7 8" key="1">
    <citation type="submission" date="2016-10" db="EMBL/GenBank/DDBJ databases">
        <title>Rodentibacter gen. nov. and new species.</title>
        <authorList>
            <person name="Christensen H."/>
        </authorList>
    </citation>
    <scope>NUCLEOTIDE SEQUENCE [LARGE SCALE GENOMIC DNA]</scope>
    <source>
        <strain evidence="8">ppn416</strain>
    </source>
</reference>
<feature type="transmembrane region" description="Helical" evidence="5">
    <location>
        <begin position="5"/>
        <end position="23"/>
    </location>
</feature>
<evidence type="ECO:0000259" key="6">
    <source>
        <dbReference type="Pfam" id="PF06305"/>
    </source>
</evidence>
<comment type="caution">
    <text evidence="5">Lacks conserved residue(s) required for the propagation of feature annotation.</text>
</comment>
<proteinExistence type="inferred from homology"/>
<comment type="similarity">
    <text evidence="5">Belongs to the LapA family.</text>
</comment>
<dbReference type="HAMAP" id="MF_01948">
    <property type="entry name" value="LPS_assembly_LapA"/>
    <property type="match status" value="1"/>
</dbReference>
<keyword evidence="1 5" id="KW-1003">Cell membrane</keyword>
<dbReference type="AlphaFoldDB" id="A0A1V3J927"/>
<feature type="transmembrane region" description="Helical" evidence="5">
    <location>
        <begin position="43"/>
        <end position="66"/>
    </location>
</feature>
<dbReference type="GO" id="GO:0005886">
    <property type="term" value="C:plasma membrane"/>
    <property type="evidence" value="ECO:0007669"/>
    <property type="project" value="UniProtKB-SubCell"/>
</dbReference>
<sequence length="99" mass="11134">MIKYILGFVIVLAIVIVAITVGANNNQIITFNYIVAESQFQLSTLVAILFGLGLLLGWCITGFFYLKLKLKNMSLNRQIKRQALQINDLTTARDKTRAE</sequence>
<comment type="function">
    <text evidence="5">Involved in the assembly of lipopolysaccharide (LPS).</text>
</comment>
<name>A0A1V3J927_9PAST</name>
<keyword evidence="3 5" id="KW-1133">Transmembrane helix</keyword>
<comment type="caution">
    <text evidence="7">The sequence shown here is derived from an EMBL/GenBank/DDBJ whole genome shotgun (WGS) entry which is preliminary data.</text>
</comment>
<comment type="subcellular location">
    <subcellularLocation>
        <location evidence="5">Cell inner membrane</location>
        <topology evidence="5">Multi-pass membrane protein</topology>
    </subcellularLocation>
</comment>
<evidence type="ECO:0000256" key="1">
    <source>
        <dbReference type="ARBA" id="ARBA00022475"/>
    </source>
</evidence>